<dbReference type="OrthoDB" id="8775633at2"/>
<dbReference type="InterPro" id="IPR038765">
    <property type="entry name" value="Papain-like_cys_pep_sf"/>
</dbReference>
<reference evidence="1 2" key="1">
    <citation type="submission" date="2019-11" db="EMBL/GenBank/DDBJ databases">
        <title>Type strains purchased from KCTC, JCM and DSMZ.</title>
        <authorList>
            <person name="Lu H."/>
        </authorList>
    </citation>
    <scope>NUCLEOTIDE SEQUENCE [LARGE SCALE GENOMIC DNA]</scope>
    <source>
        <strain evidence="1 2">JCM 31587</strain>
    </source>
</reference>
<organism evidence="1 2">
    <name type="scientific">Massilia eburnea</name>
    <dbReference type="NCBI Taxonomy" id="1776165"/>
    <lineage>
        <taxon>Bacteria</taxon>
        <taxon>Pseudomonadati</taxon>
        <taxon>Pseudomonadota</taxon>
        <taxon>Betaproteobacteria</taxon>
        <taxon>Burkholderiales</taxon>
        <taxon>Oxalobacteraceae</taxon>
        <taxon>Telluria group</taxon>
        <taxon>Massilia</taxon>
    </lineage>
</organism>
<dbReference type="EMBL" id="WNKX01000008">
    <property type="protein sequence ID" value="MTW11441.1"/>
    <property type="molecule type" value="Genomic_DNA"/>
</dbReference>
<dbReference type="Proteomes" id="UP000472320">
    <property type="component" value="Unassembled WGS sequence"/>
</dbReference>
<name>A0A6L6QH33_9BURK</name>
<protein>
    <submittedName>
        <fullName evidence="1">Uncharacterized protein</fullName>
    </submittedName>
</protein>
<sequence>MKNPIPLAGEGGYVTVRLTSRWPYNPVSLAVGVLSGSRQFSHAITIIGNRAYEASMTHGCRAGSIDALMGGIVLYRDMPVWVPDLHAAIKFAEDQVGKGYDWLGAIGIPFTYSEAWSDDSCWWCSDLAFAIVLAGGTRLFDPAVMKRVRPIDLHMCDYPKAALTYA</sequence>
<dbReference type="SUPFAM" id="SSF54001">
    <property type="entry name" value="Cysteine proteinases"/>
    <property type="match status" value="1"/>
</dbReference>
<proteinExistence type="predicted"/>
<dbReference type="RefSeq" id="WP_155454400.1">
    <property type="nucleotide sequence ID" value="NZ_WNKX01000008.1"/>
</dbReference>
<evidence type="ECO:0000313" key="2">
    <source>
        <dbReference type="Proteomes" id="UP000472320"/>
    </source>
</evidence>
<comment type="caution">
    <text evidence="1">The sequence shown here is derived from an EMBL/GenBank/DDBJ whole genome shotgun (WGS) entry which is preliminary data.</text>
</comment>
<dbReference type="Gene3D" id="3.90.1720.10">
    <property type="entry name" value="endopeptidase domain like (from Nostoc punctiforme)"/>
    <property type="match status" value="1"/>
</dbReference>
<keyword evidence="2" id="KW-1185">Reference proteome</keyword>
<gene>
    <name evidence="1" type="ORF">GM658_12620</name>
</gene>
<accession>A0A6L6QH33</accession>
<evidence type="ECO:0000313" key="1">
    <source>
        <dbReference type="EMBL" id="MTW11441.1"/>
    </source>
</evidence>
<dbReference type="AlphaFoldDB" id="A0A6L6QH33"/>